<name>A0ABW2YJ62_9GAMM</name>
<evidence type="ECO:0000256" key="1">
    <source>
        <dbReference type="SAM" id="MobiDB-lite"/>
    </source>
</evidence>
<evidence type="ECO:0000313" key="2">
    <source>
        <dbReference type="EMBL" id="MFD0737999.1"/>
    </source>
</evidence>
<dbReference type="EMBL" id="JBHTIH010000002">
    <property type="protein sequence ID" value="MFD0737999.1"/>
    <property type="molecule type" value="Genomic_DNA"/>
</dbReference>
<sequence length="143" mass="15384">MSITSKARRDARKRKLAKARNAPTVAAAPIEPHADLRDEHGQLLGGIVRRDDEWVLGMGGKIAGGSDSAARVLAMLKRAAALHESQGTAVRLNVSTMLGDAAQREVSEQGLSFEQFEARLAQEMASGNAPPLHRVDADNEVRH</sequence>
<gene>
    <name evidence="2" type="ORF">ACFQZQ_01675</name>
</gene>
<organism evidence="2 3">
    <name type="scientific">Lysobacter koreensis</name>
    <dbReference type="NCBI Taxonomy" id="266122"/>
    <lineage>
        <taxon>Bacteria</taxon>
        <taxon>Pseudomonadati</taxon>
        <taxon>Pseudomonadota</taxon>
        <taxon>Gammaproteobacteria</taxon>
        <taxon>Lysobacterales</taxon>
        <taxon>Lysobacteraceae</taxon>
        <taxon>Lysobacter</taxon>
    </lineage>
</organism>
<accession>A0ABW2YJ62</accession>
<keyword evidence="3" id="KW-1185">Reference proteome</keyword>
<evidence type="ECO:0000313" key="3">
    <source>
        <dbReference type="Proteomes" id="UP001597090"/>
    </source>
</evidence>
<dbReference type="RefSeq" id="WP_386810949.1">
    <property type="nucleotide sequence ID" value="NZ_JBHTIH010000002.1"/>
</dbReference>
<dbReference type="Proteomes" id="UP001597090">
    <property type="component" value="Unassembled WGS sequence"/>
</dbReference>
<proteinExistence type="predicted"/>
<feature type="region of interest" description="Disordered" evidence="1">
    <location>
        <begin position="124"/>
        <end position="143"/>
    </location>
</feature>
<feature type="compositionally biased region" description="Basic and acidic residues" evidence="1">
    <location>
        <begin position="133"/>
        <end position="143"/>
    </location>
</feature>
<reference evidence="3" key="1">
    <citation type="journal article" date="2019" name="Int. J. Syst. Evol. Microbiol.">
        <title>The Global Catalogue of Microorganisms (GCM) 10K type strain sequencing project: providing services to taxonomists for standard genome sequencing and annotation.</title>
        <authorList>
            <consortium name="The Broad Institute Genomics Platform"/>
            <consortium name="The Broad Institute Genome Sequencing Center for Infectious Disease"/>
            <person name="Wu L."/>
            <person name="Ma J."/>
        </authorList>
    </citation>
    <scope>NUCLEOTIDE SEQUENCE [LARGE SCALE GENOMIC DNA]</scope>
    <source>
        <strain evidence="3">CCUG 55491</strain>
    </source>
</reference>
<comment type="caution">
    <text evidence="2">The sequence shown here is derived from an EMBL/GenBank/DDBJ whole genome shotgun (WGS) entry which is preliminary data.</text>
</comment>
<feature type="compositionally biased region" description="Basic residues" evidence="1">
    <location>
        <begin position="9"/>
        <end position="18"/>
    </location>
</feature>
<protein>
    <submittedName>
        <fullName evidence="2">Uncharacterized protein</fullName>
    </submittedName>
</protein>
<feature type="region of interest" description="Disordered" evidence="1">
    <location>
        <begin position="1"/>
        <end position="23"/>
    </location>
</feature>